<sequence>MIFPAPDGGETMHHIEIYVSNLENTKEFYSWILSVLGFELFQVWKDGFSYKKDEFYIVFVQTKEKYLNNKYNRCNIGLNHLAFRCQTKDKIDQIRKNLIQRNIVLLYDDKYPYAGGAEHYAVYFEDPDRIKIEICLDELKNFQ</sequence>
<evidence type="ECO:0000256" key="1">
    <source>
        <dbReference type="ARBA" id="ARBA00022723"/>
    </source>
</evidence>
<dbReference type="EMBL" id="ACKZ01000020">
    <property type="protein sequence ID" value="EEW37101.1"/>
    <property type="molecule type" value="Genomic_DNA"/>
</dbReference>
<dbReference type="Gene3D" id="3.10.180.10">
    <property type="entry name" value="2,3-Dihydroxybiphenyl 1,2-Dioxygenase, domain 1"/>
    <property type="match status" value="1"/>
</dbReference>
<dbReference type="PROSITE" id="PS51819">
    <property type="entry name" value="VOC"/>
    <property type="match status" value="1"/>
</dbReference>
<reference evidence="3 4" key="1">
    <citation type="submission" date="2009-08" db="EMBL/GenBank/DDBJ databases">
        <authorList>
            <person name="Muzny D."/>
            <person name="Qin X."/>
            <person name="Deng J."/>
            <person name="Jiang H."/>
            <person name="Liu Y."/>
            <person name="Qu J."/>
            <person name="Song X.-Z."/>
            <person name="Zhang L."/>
            <person name="Thornton R."/>
            <person name="Coyle M."/>
            <person name="Francisco L."/>
            <person name="Jackson L."/>
            <person name="Javaid M."/>
            <person name="Korchina V."/>
            <person name="Kovar C."/>
            <person name="Mata R."/>
            <person name="Mathew T."/>
            <person name="Ngo R."/>
            <person name="Nguyen L."/>
            <person name="Nguyen N."/>
            <person name="Okwuonu G."/>
            <person name="Ongeri F."/>
            <person name="Pham C."/>
            <person name="Simmons D."/>
            <person name="Wilczek-Boney K."/>
            <person name="Hale W."/>
            <person name="Jakkamsetti A."/>
            <person name="Pham P."/>
            <person name="Ruth R."/>
            <person name="San Lucas F."/>
            <person name="Warren J."/>
            <person name="Zhang J."/>
            <person name="Zhao Z."/>
            <person name="Zhou C."/>
            <person name="Zhu D."/>
            <person name="Lee S."/>
            <person name="Bess C."/>
            <person name="Blankenburg K."/>
            <person name="Forbes L."/>
            <person name="Fu Q."/>
            <person name="Gubbala S."/>
            <person name="Hirani K."/>
            <person name="Jayaseelan J.C."/>
            <person name="Lara F."/>
            <person name="Munidasa M."/>
            <person name="Palculict T."/>
            <person name="Patil S."/>
            <person name="Pu L.-L."/>
            <person name="Saada N."/>
            <person name="Tang L."/>
            <person name="Weissenberger G."/>
            <person name="Zhu Y."/>
            <person name="Hemphill L."/>
            <person name="Shang Y."/>
            <person name="Youmans B."/>
            <person name="Ayvaz T."/>
            <person name="Ross M."/>
            <person name="Santibanez J."/>
            <person name="Aqrawi P."/>
            <person name="Gross S."/>
            <person name="Joshi V."/>
            <person name="Fowler G."/>
            <person name="Nazareth L."/>
            <person name="Reid J."/>
            <person name="Worley K."/>
            <person name="Petrosino J."/>
            <person name="Highlander S."/>
            <person name="Gibbs R."/>
        </authorList>
    </citation>
    <scope>NUCLEOTIDE SEQUENCE [LARGE SCALE GENOMIC DNA]</scope>
    <source>
        <strain evidence="3 4">ATCC 49175</strain>
    </source>
</reference>
<accession>C8NHC4</accession>
<keyword evidence="1" id="KW-0479">Metal-binding</keyword>
<dbReference type="Proteomes" id="UP000005926">
    <property type="component" value="Unassembled WGS sequence"/>
</dbReference>
<dbReference type="eggNOG" id="COG0346">
    <property type="taxonomic scope" value="Bacteria"/>
</dbReference>
<gene>
    <name evidence="3" type="ORF">HMPREF0444_1319</name>
</gene>
<comment type="caution">
    <text evidence="3">The sequence shown here is derived from an EMBL/GenBank/DDBJ whole genome shotgun (WGS) entry which is preliminary data.</text>
</comment>
<dbReference type="PANTHER" id="PTHR36113:SF6">
    <property type="entry name" value="FOSFOMYCIN RESISTANCE PROTEIN FOSX"/>
    <property type="match status" value="1"/>
</dbReference>
<dbReference type="InterPro" id="IPR004360">
    <property type="entry name" value="Glyas_Fos-R_dOase_dom"/>
</dbReference>
<dbReference type="HOGENOM" id="CLU_046006_9_0_9"/>
<dbReference type="InterPro" id="IPR029068">
    <property type="entry name" value="Glyas_Bleomycin-R_OHBP_Dase"/>
</dbReference>
<proteinExistence type="predicted"/>
<keyword evidence="4" id="KW-1185">Reference proteome</keyword>
<feature type="domain" description="VOC" evidence="2">
    <location>
        <begin position="11"/>
        <end position="137"/>
    </location>
</feature>
<dbReference type="STRING" id="638301.HMPREF0444_1319"/>
<dbReference type="InterPro" id="IPR037523">
    <property type="entry name" value="VOC_core"/>
</dbReference>
<dbReference type="InterPro" id="IPR051332">
    <property type="entry name" value="Fosfomycin_Res_Enzymes"/>
</dbReference>
<dbReference type="PANTHER" id="PTHR36113">
    <property type="entry name" value="LYASE, PUTATIVE-RELATED-RELATED"/>
    <property type="match status" value="1"/>
</dbReference>
<protein>
    <submittedName>
        <fullName evidence="3">Glyoxalase family protein</fullName>
    </submittedName>
</protein>
<dbReference type="AlphaFoldDB" id="C8NHC4"/>
<dbReference type="GO" id="GO:0046872">
    <property type="term" value="F:metal ion binding"/>
    <property type="evidence" value="ECO:0007669"/>
    <property type="project" value="UniProtKB-KW"/>
</dbReference>
<organism evidence="3 4">
    <name type="scientific">Granulicatella adiacens ATCC 49175</name>
    <dbReference type="NCBI Taxonomy" id="638301"/>
    <lineage>
        <taxon>Bacteria</taxon>
        <taxon>Bacillati</taxon>
        <taxon>Bacillota</taxon>
        <taxon>Bacilli</taxon>
        <taxon>Lactobacillales</taxon>
        <taxon>Carnobacteriaceae</taxon>
        <taxon>Granulicatella</taxon>
    </lineage>
</organism>
<dbReference type="Pfam" id="PF00903">
    <property type="entry name" value="Glyoxalase"/>
    <property type="match status" value="1"/>
</dbReference>
<evidence type="ECO:0000313" key="3">
    <source>
        <dbReference type="EMBL" id="EEW37101.1"/>
    </source>
</evidence>
<evidence type="ECO:0000313" key="4">
    <source>
        <dbReference type="Proteomes" id="UP000005926"/>
    </source>
</evidence>
<evidence type="ECO:0000259" key="2">
    <source>
        <dbReference type="PROSITE" id="PS51819"/>
    </source>
</evidence>
<dbReference type="SUPFAM" id="SSF54593">
    <property type="entry name" value="Glyoxalase/Bleomycin resistance protein/Dihydroxybiphenyl dioxygenase"/>
    <property type="match status" value="1"/>
</dbReference>
<name>C8NHC4_9LACT</name>